<dbReference type="Gene3D" id="3.40.50.720">
    <property type="entry name" value="NAD(P)-binding Rossmann-like Domain"/>
    <property type="match status" value="1"/>
</dbReference>
<dbReference type="SUPFAM" id="SSF55347">
    <property type="entry name" value="Glyceraldehyde-3-phosphate dehydrogenase-like, C-terminal domain"/>
    <property type="match status" value="1"/>
</dbReference>
<comment type="caution">
    <text evidence="3">The sequence shown here is derived from an EMBL/GenBank/DDBJ whole genome shotgun (WGS) entry which is preliminary data.</text>
</comment>
<dbReference type="EMBL" id="VDCQ01000017">
    <property type="protein sequence ID" value="TNJ65630.1"/>
    <property type="molecule type" value="Genomic_DNA"/>
</dbReference>
<feature type="domain" description="GFO/IDH/MocA-like oxidoreductase" evidence="2">
    <location>
        <begin position="146"/>
        <end position="282"/>
    </location>
</feature>
<keyword evidence="4" id="KW-1185">Reference proteome</keyword>
<reference evidence="3 4" key="1">
    <citation type="submission" date="2019-05" db="EMBL/GenBank/DDBJ databases">
        <title>We sequenced the genome of Paenibacillus hemerocallicola KCTC 33185 for further insight into its adaptation and study the phylogeny of Paenibacillus.</title>
        <authorList>
            <person name="Narsing Rao M.P."/>
        </authorList>
    </citation>
    <scope>NUCLEOTIDE SEQUENCE [LARGE SCALE GENOMIC DNA]</scope>
    <source>
        <strain evidence="3 4">KCTC 33185</strain>
    </source>
</reference>
<dbReference type="Gene3D" id="3.30.360.10">
    <property type="entry name" value="Dihydrodipicolinate Reductase, domain 2"/>
    <property type="match status" value="1"/>
</dbReference>
<name>A0A5C4TAK0_9BACL</name>
<dbReference type="AlphaFoldDB" id="A0A5C4TAK0"/>
<dbReference type="InterPro" id="IPR052515">
    <property type="entry name" value="Gfo/Idh/MocA_Oxidoreductase"/>
</dbReference>
<dbReference type="InterPro" id="IPR055170">
    <property type="entry name" value="GFO_IDH_MocA-like_dom"/>
</dbReference>
<dbReference type="GO" id="GO:0000166">
    <property type="term" value="F:nucleotide binding"/>
    <property type="evidence" value="ECO:0007669"/>
    <property type="project" value="InterPro"/>
</dbReference>
<feature type="domain" description="Gfo/Idh/MocA-like oxidoreductase N-terminal" evidence="1">
    <location>
        <begin position="16"/>
        <end position="137"/>
    </location>
</feature>
<dbReference type="Pfam" id="PF01408">
    <property type="entry name" value="GFO_IDH_MocA"/>
    <property type="match status" value="1"/>
</dbReference>
<dbReference type="OrthoDB" id="9815825at2"/>
<evidence type="ECO:0000259" key="1">
    <source>
        <dbReference type="Pfam" id="PF01408"/>
    </source>
</evidence>
<dbReference type="InterPro" id="IPR036291">
    <property type="entry name" value="NAD(P)-bd_dom_sf"/>
</dbReference>
<dbReference type="Proteomes" id="UP000307943">
    <property type="component" value="Unassembled WGS sequence"/>
</dbReference>
<dbReference type="PANTHER" id="PTHR43249">
    <property type="entry name" value="UDP-N-ACETYL-2-AMINO-2-DEOXY-D-GLUCURONATE OXIDASE"/>
    <property type="match status" value="1"/>
</dbReference>
<gene>
    <name evidence="3" type="ORF">FE784_14510</name>
</gene>
<proteinExistence type="predicted"/>
<evidence type="ECO:0000313" key="3">
    <source>
        <dbReference type="EMBL" id="TNJ65630.1"/>
    </source>
</evidence>
<organism evidence="3 4">
    <name type="scientific">Paenibacillus hemerocallicola</name>
    <dbReference type="NCBI Taxonomy" id="1172614"/>
    <lineage>
        <taxon>Bacteria</taxon>
        <taxon>Bacillati</taxon>
        <taxon>Bacillota</taxon>
        <taxon>Bacilli</taxon>
        <taxon>Bacillales</taxon>
        <taxon>Paenibacillaceae</taxon>
        <taxon>Paenibacillus</taxon>
    </lineage>
</organism>
<dbReference type="SUPFAM" id="SSF51735">
    <property type="entry name" value="NAD(P)-binding Rossmann-fold domains"/>
    <property type="match status" value="1"/>
</dbReference>
<evidence type="ECO:0000259" key="2">
    <source>
        <dbReference type="Pfam" id="PF22725"/>
    </source>
</evidence>
<evidence type="ECO:0000313" key="4">
    <source>
        <dbReference type="Proteomes" id="UP000307943"/>
    </source>
</evidence>
<sequence length="357" mass="38513">MHDRQSDGGRSSLAKLKIGVVGGGGIAQAAHINNYKKHADRVELVAIADVNEATVRRNIEEHGFAYGFADFNEMFENAELDAVSVCTPNKFHAPATLAALKAGCHVLCEKPPAMTSAEAMEMEAAAAASGTILAYGFCNRYRARAQYLKRAIEAGELGHIYAGRIAAMRRNGIPGGVFVNKELQGGGPLIDIGVHMLDLALWFMDFPKPVQVMGAAYRELGTKPYDSVPTPWDYANYTVEDLAMGMIRFENGATLLLETSFIVHAPEGNNNTVRLHGTKGGLDYKTAGIHQLRQGIPVDIVAPKIPDPDMHQVQLEAFIDALEGKGRMLSTPGQGVVVQQIIEALYRSAETGEAVVP</sequence>
<dbReference type="Pfam" id="PF22725">
    <property type="entry name" value="GFO_IDH_MocA_C3"/>
    <property type="match status" value="1"/>
</dbReference>
<protein>
    <submittedName>
        <fullName evidence="3">Gfo/Idh/MocA family oxidoreductase</fullName>
    </submittedName>
</protein>
<dbReference type="InterPro" id="IPR000683">
    <property type="entry name" value="Gfo/Idh/MocA-like_OxRdtase_N"/>
</dbReference>
<accession>A0A5C4TAK0</accession>
<dbReference type="PANTHER" id="PTHR43249:SF1">
    <property type="entry name" value="D-GLUCOSIDE 3-DEHYDROGENASE"/>
    <property type="match status" value="1"/>
</dbReference>